<dbReference type="Proteomes" id="UP000031443">
    <property type="component" value="Unassembled WGS sequence"/>
</dbReference>
<feature type="region of interest" description="Disordered" evidence="1">
    <location>
        <begin position="166"/>
        <end position="197"/>
    </location>
</feature>
<feature type="region of interest" description="Disordered" evidence="1">
    <location>
        <begin position="17"/>
        <end position="75"/>
    </location>
</feature>
<name>M7B423_CHEMY</name>
<dbReference type="EMBL" id="KB539352">
    <property type="protein sequence ID" value="EMP32666.1"/>
    <property type="molecule type" value="Genomic_DNA"/>
</dbReference>
<feature type="compositionally biased region" description="Low complexity" evidence="1">
    <location>
        <begin position="257"/>
        <end position="299"/>
    </location>
</feature>
<dbReference type="AlphaFoldDB" id="M7B423"/>
<feature type="compositionally biased region" description="Gly residues" evidence="1">
    <location>
        <begin position="180"/>
        <end position="195"/>
    </location>
</feature>
<feature type="region of interest" description="Disordered" evidence="1">
    <location>
        <begin position="248"/>
        <end position="310"/>
    </location>
</feature>
<protein>
    <submittedName>
        <fullName evidence="2">Uncharacterized protein</fullName>
    </submittedName>
</protein>
<accession>M7B423</accession>
<reference evidence="3" key="1">
    <citation type="journal article" date="2013" name="Nat. Genet.">
        <title>The draft genomes of soft-shell turtle and green sea turtle yield insights into the development and evolution of the turtle-specific body plan.</title>
        <authorList>
            <person name="Wang Z."/>
            <person name="Pascual-Anaya J."/>
            <person name="Zadissa A."/>
            <person name="Li W."/>
            <person name="Niimura Y."/>
            <person name="Huang Z."/>
            <person name="Li C."/>
            <person name="White S."/>
            <person name="Xiong Z."/>
            <person name="Fang D."/>
            <person name="Wang B."/>
            <person name="Ming Y."/>
            <person name="Chen Y."/>
            <person name="Zheng Y."/>
            <person name="Kuraku S."/>
            <person name="Pignatelli M."/>
            <person name="Herrero J."/>
            <person name="Beal K."/>
            <person name="Nozawa M."/>
            <person name="Li Q."/>
            <person name="Wang J."/>
            <person name="Zhang H."/>
            <person name="Yu L."/>
            <person name="Shigenobu S."/>
            <person name="Wang J."/>
            <person name="Liu J."/>
            <person name="Flicek P."/>
            <person name="Searle S."/>
            <person name="Wang J."/>
            <person name="Kuratani S."/>
            <person name="Yin Y."/>
            <person name="Aken B."/>
            <person name="Zhang G."/>
            <person name="Irie N."/>
        </authorList>
    </citation>
    <scope>NUCLEOTIDE SEQUENCE [LARGE SCALE GENOMIC DNA]</scope>
</reference>
<evidence type="ECO:0000313" key="3">
    <source>
        <dbReference type="Proteomes" id="UP000031443"/>
    </source>
</evidence>
<evidence type="ECO:0000313" key="2">
    <source>
        <dbReference type="EMBL" id="EMP32666.1"/>
    </source>
</evidence>
<sequence length="310" mass="31497">MLEAWILLPLAPPGISEGTGTAAPSNLPWTGPLGAPDRPKRSRRANGLAAPIEVASSPEGPCCPGPSAGSYSGQSRRRTAVTPIAKATAVPTICAGGGTSGFWRRGVLLAERDWERYWYPRARAWHRDRDQCQRSRDRDRLRESSGEGRLNSSRCRSLRGAGERCALSGASSRRPTVSGTGSGTGILGPGPGIGTGTSASVPGTGTVCGSPLARAVSTPPGAGLCAVPESGVPFLVLLRVDPLPVPQPPSGPLASVSPQSQSSTGTNSGSGARTVSSSSTPLPAYSSTAPEAWVPEGSPHTGGGSPPPGQ</sequence>
<feature type="region of interest" description="Disordered" evidence="1">
    <location>
        <begin position="128"/>
        <end position="154"/>
    </location>
</feature>
<feature type="compositionally biased region" description="Low complexity" evidence="1">
    <location>
        <begin position="55"/>
        <end position="73"/>
    </location>
</feature>
<gene>
    <name evidence="2" type="ORF">UY3_10191</name>
</gene>
<proteinExistence type="predicted"/>
<evidence type="ECO:0000256" key="1">
    <source>
        <dbReference type="SAM" id="MobiDB-lite"/>
    </source>
</evidence>
<organism evidence="2 3">
    <name type="scientific">Chelonia mydas</name>
    <name type="common">Green sea-turtle</name>
    <name type="synonym">Chelonia agassizi</name>
    <dbReference type="NCBI Taxonomy" id="8469"/>
    <lineage>
        <taxon>Eukaryota</taxon>
        <taxon>Metazoa</taxon>
        <taxon>Chordata</taxon>
        <taxon>Craniata</taxon>
        <taxon>Vertebrata</taxon>
        <taxon>Euteleostomi</taxon>
        <taxon>Archelosauria</taxon>
        <taxon>Testudinata</taxon>
        <taxon>Testudines</taxon>
        <taxon>Cryptodira</taxon>
        <taxon>Durocryptodira</taxon>
        <taxon>Americhelydia</taxon>
        <taxon>Chelonioidea</taxon>
        <taxon>Cheloniidae</taxon>
        <taxon>Chelonia</taxon>
    </lineage>
</organism>
<keyword evidence="3" id="KW-1185">Reference proteome</keyword>
<feature type="compositionally biased region" description="Basic and acidic residues" evidence="1">
    <location>
        <begin position="128"/>
        <end position="146"/>
    </location>
</feature>
<feature type="compositionally biased region" description="Polar residues" evidence="1">
    <location>
        <begin position="18"/>
        <end position="28"/>
    </location>
</feature>